<dbReference type="InterPro" id="IPR004220">
    <property type="entry name" value="5-COMe_2-OHmuconate_Isoase"/>
</dbReference>
<evidence type="ECO:0000313" key="2">
    <source>
        <dbReference type="Proteomes" id="UP000595332"/>
    </source>
</evidence>
<dbReference type="GO" id="GO:0008704">
    <property type="term" value="F:5-carboxymethyl-2-hydroxymuconate delta-isomerase activity"/>
    <property type="evidence" value="ECO:0007669"/>
    <property type="project" value="UniProtKB-EC"/>
</dbReference>
<dbReference type="KEGG" id="njp:NEJAP_0040"/>
<dbReference type="EMBL" id="AP014546">
    <property type="protein sequence ID" value="BBB27999.1"/>
    <property type="molecule type" value="Genomic_DNA"/>
</dbReference>
<protein>
    <submittedName>
        <fullName evidence="1">5-carboxymethyl-2-hydroxymuconate isomerase</fullName>
        <ecNumber evidence="1">5.3.3.10</ecNumber>
    </submittedName>
</protein>
<keyword evidence="1" id="KW-0413">Isomerase</keyword>
<reference evidence="1 2" key="1">
    <citation type="journal article" date="2008" name="Int. J. Syst. Evol. Microbiol.">
        <title>Neptunomonas japonica sp. nov., an Osedax japonicus symbiont-like bacterium isolated from sediment adjacent to sperm whale carcasses off Kagoshima, Japan.</title>
        <authorList>
            <person name="Miyazaki M."/>
            <person name="Nogi Y."/>
            <person name="Fujiwara Y."/>
            <person name="Kawato M."/>
            <person name="Kubokawa K."/>
            <person name="Horikoshi K."/>
        </authorList>
    </citation>
    <scope>NUCLEOTIDE SEQUENCE [LARGE SCALE GENOMIC DNA]</scope>
    <source>
        <strain evidence="1 2">JAMM 1380</strain>
    </source>
</reference>
<dbReference type="PANTHER" id="PTHR37950:SF1">
    <property type="entry name" value="4-HYDROXYPHENYLACETATE CATABOLISM PROTEIN"/>
    <property type="match status" value="1"/>
</dbReference>
<dbReference type="SUPFAM" id="SSF55331">
    <property type="entry name" value="Tautomerase/MIF"/>
    <property type="match status" value="1"/>
</dbReference>
<dbReference type="Pfam" id="PF02962">
    <property type="entry name" value="CHMI"/>
    <property type="match status" value="1"/>
</dbReference>
<keyword evidence="2" id="KW-1185">Reference proteome</keyword>
<dbReference type="EC" id="5.3.3.10" evidence="1"/>
<name>A0A7R6P8W6_9GAMM</name>
<proteinExistence type="predicted"/>
<dbReference type="RefSeq" id="WP_201348740.1">
    <property type="nucleotide sequence ID" value="NZ_AP014546.1"/>
</dbReference>
<organism evidence="1 2">
    <name type="scientific">Neptunomonas japonica JAMM 1380</name>
    <dbReference type="NCBI Taxonomy" id="1441457"/>
    <lineage>
        <taxon>Bacteria</taxon>
        <taxon>Pseudomonadati</taxon>
        <taxon>Pseudomonadota</taxon>
        <taxon>Gammaproteobacteria</taxon>
        <taxon>Oceanospirillales</taxon>
        <taxon>Oceanospirillaceae</taxon>
        <taxon>Neptunomonas</taxon>
    </lineage>
</organism>
<dbReference type="PANTHER" id="PTHR37950">
    <property type="entry name" value="4-HYDROXYPHENYLACETATE CATABOLISM PROTEIN"/>
    <property type="match status" value="1"/>
</dbReference>
<dbReference type="Gene3D" id="3.30.429.10">
    <property type="entry name" value="Macrophage Migration Inhibitory Factor"/>
    <property type="match status" value="1"/>
</dbReference>
<dbReference type="AlphaFoldDB" id="A0A7R6P8W6"/>
<dbReference type="InterPro" id="IPR014347">
    <property type="entry name" value="Tautomerase/MIF_sf"/>
</dbReference>
<accession>A0A7R6P8W6</accession>
<gene>
    <name evidence="1" type="ORF">NEJAP_0040</name>
</gene>
<evidence type="ECO:0000313" key="1">
    <source>
        <dbReference type="EMBL" id="BBB27999.1"/>
    </source>
</evidence>
<dbReference type="Proteomes" id="UP000595332">
    <property type="component" value="Chromosome"/>
</dbReference>
<sequence length="113" mass="12482">MPHCIIEYSEGLEASTAPADLINAVFQGALSSGLFTEPDIKTRALCYKHYQTGSKQQEFVHVTLKILSGRTIEQRSDLSEAVLKGLQVIELSDVSLTVEVCNMEKYSYAKAVQ</sequence>
<dbReference type="CDD" id="cd00580">
    <property type="entry name" value="CHMI"/>
    <property type="match status" value="1"/>
</dbReference>